<gene>
    <name evidence="5 8" type="primary">recX</name>
    <name evidence="8" type="ORF">PATL70BA_0405</name>
</gene>
<evidence type="ECO:0000256" key="5">
    <source>
        <dbReference type="HAMAP-Rule" id="MF_01114"/>
    </source>
</evidence>
<evidence type="ECO:0000259" key="6">
    <source>
        <dbReference type="Pfam" id="PF02631"/>
    </source>
</evidence>
<dbReference type="Gene3D" id="1.10.10.10">
    <property type="entry name" value="Winged helix-like DNA-binding domain superfamily/Winged helix DNA-binding domain"/>
    <property type="match status" value="3"/>
</dbReference>
<dbReference type="Proteomes" id="UP000279029">
    <property type="component" value="Chromosome"/>
</dbReference>
<dbReference type="PANTHER" id="PTHR33602:SF1">
    <property type="entry name" value="REGULATORY PROTEIN RECX FAMILY PROTEIN"/>
    <property type="match status" value="1"/>
</dbReference>
<dbReference type="GO" id="GO:0006282">
    <property type="term" value="P:regulation of DNA repair"/>
    <property type="evidence" value="ECO:0007669"/>
    <property type="project" value="UniProtKB-UniRule"/>
</dbReference>
<sequence length="205" mass="24857">MRIQEIRKLEKGKNKILLENGDYVILYYKELKAFKMVQDEEIEEETWALARKAMTIRGKKRVYHLLGKKDYVIEEIRKKLVKEDYPSLIIEDILNYFIELGFLNDENYTEKYYRYQKTTKSRRMIEMKLGEKGIPRDIIKSFFESVDHQDTEYETAAKLLEKKYNSRVVTREDYNKMARFLAYKGFDYEVIKTVIMTYLRTKEEN</sequence>
<dbReference type="Pfam" id="PF21981">
    <property type="entry name" value="RecX_HTH3"/>
    <property type="match status" value="1"/>
</dbReference>
<dbReference type="EMBL" id="LR130778">
    <property type="protein sequence ID" value="VDN46257.1"/>
    <property type="molecule type" value="Genomic_DNA"/>
</dbReference>
<dbReference type="Pfam" id="PF02631">
    <property type="entry name" value="RecX_HTH2"/>
    <property type="match status" value="1"/>
</dbReference>
<dbReference type="InterPro" id="IPR053925">
    <property type="entry name" value="RecX_HTH_3rd"/>
</dbReference>
<keyword evidence="4 5" id="KW-0963">Cytoplasm</keyword>
<evidence type="ECO:0000256" key="1">
    <source>
        <dbReference type="ARBA" id="ARBA00004496"/>
    </source>
</evidence>
<organism evidence="8 9">
    <name type="scientific">Petrocella atlantisensis</name>
    <dbReference type="NCBI Taxonomy" id="2173034"/>
    <lineage>
        <taxon>Bacteria</taxon>
        <taxon>Bacillati</taxon>
        <taxon>Bacillota</taxon>
        <taxon>Clostridia</taxon>
        <taxon>Lachnospirales</taxon>
        <taxon>Vallitaleaceae</taxon>
        <taxon>Petrocella</taxon>
    </lineage>
</organism>
<evidence type="ECO:0000313" key="9">
    <source>
        <dbReference type="Proteomes" id="UP000279029"/>
    </source>
</evidence>
<dbReference type="InterPro" id="IPR053924">
    <property type="entry name" value="RecX_HTH_2nd"/>
</dbReference>
<dbReference type="OrthoDB" id="9804967at2"/>
<protein>
    <recommendedName>
        <fullName evidence="3 5">Regulatory protein RecX</fullName>
    </recommendedName>
</protein>
<accession>A0A3P7PP36</accession>
<evidence type="ECO:0000256" key="3">
    <source>
        <dbReference type="ARBA" id="ARBA00018111"/>
    </source>
</evidence>
<dbReference type="HAMAP" id="MF_01114">
    <property type="entry name" value="RecX"/>
    <property type="match status" value="1"/>
</dbReference>
<reference evidence="8 9" key="1">
    <citation type="submission" date="2018-09" db="EMBL/GenBank/DDBJ databases">
        <authorList>
            <person name="Postec A."/>
        </authorList>
    </citation>
    <scope>NUCLEOTIDE SEQUENCE [LARGE SCALE GENOMIC DNA]</scope>
    <source>
        <strain evidence="8">70B-A</strain>
    </source>
</reference>
<proteinExistence type="inferred from homology"/>
<evidence type="ECO:0000256" key="4">
    <source>
        <dbReference type="ARBA" id="ARBA00022490"/>
    </source>
</evidence>
<feature type="domain" description="RecX second three-helical" evidence="6">
    <location>
        <begin position="104"/>
        <end position="140"/>
    </location>
</feature>
<feature type="domain" description="RecX third three-helical" evidence="7">
    <location>
        <begin position="150"/>
        <end position="195"/>
    </location>
</feature>
<comment type="function">
    <text evidence="5">Modulates RecA activity.</text>
</comment>
<dbReference type="InterPro" id="IPR036388">
    <property type="entry name" value="WH-like_DNA-bd_sf"/>
</dbReference>
<dbReference type="GO" id="GO:0005737">
    <property type="term" value="C:cytoplasm"/>
    <property type="evidence" value="ECO:0007669"/>
    <property type="project" value="UniProtKB-SubCell"/>
</dbReference>
<keyword evidence="9" id="KW-1185">Reference proteome</keyword>
<dbReference type="RefSeq" id="WP_125135798.1">
    <property type="nucleotide sequence ID" value="NZ_LR130778.1"/>
</dbReference>
<dbReference type="InterPro" id="IPR003783">
    <property type="entry name" value="Regulatory_RecX"/>
</dbReference>
<comment type="subcellular location">
    <subcellularLocation>
        <location evidence="1 5">Cytoplasm</location>
    </subcellularLocation>
</comment>
<evidence type="ECO:0000259" key="7">
    <source>
        <dbReference type="Pfam" id="PF21981"/>
    </source>
</evidence>
<dbReference type="KEGG" id="cbar:PATL70BA_0405"/>
<dbReference type="AlphaFoldDB" id="A0A3P7PP36"/>
<name>A0A3P7PP36_9FIRM</name>
<dbReference type="PANTHER" id="PTHR33602">
    <property type="entry name" value="REGULATORY PROTEIN RECX FAMILY PROTEIN"/>
    <property type="match status" value="1"/>
</dbReference>
<evidence type="ECO:0000256" key="2">
    <source>
        <dbReference type="ARBA" id="ARBA00009695"/>
    </source>
</evidence>
<evidence type="ECO:0000313" key="8">
    <source>
        <dbReference type="EMBL" id="VDN46257.1"/>
    </source>
</evidence>
<comment type="similarity">
    <text evidence="2 5">Belongs to the RecX family.</text>
</comment>